<evidence type="ECO:0000259" key="1">
    <source>
        <dbReference type="PROSITE" id="PS51186"/>
    </source>
</evidence>
<name>A0A919Y5G2_9BACL</name>
<reference evidence="2 3" key="1">
    <citation type="submission" date="2021-03" db="EMBL/GenBank/DDBJ databases">
        <title>Antimicrobial resistance genes in bacteria isolated from Japanese honey, and their potential for conferring macrolide and lincosamide resistance in the American foulbrood pathogen Paenibacillus larvae.</title>
        <authorList>
            <person name="Okamoto M."/>
            <person name="Kumagai M."/>
            <person name="Kanamori H."/>
            <person name="Takamatsu D."/>
        </authorList>
    </citation>
    <scope>NUCLEOTIDE SEQUENCE [LARGE SCALE GENOMIC DNA]</scope>
    <source>
        <strain evidence="2 3">J34TS1</strain>
    </source>
</reference>
<keyword evidence="3" id="KW-1185">Reference proteome</keyword>
<protein>
    <submittedName>
        <fullName evidence="2">Acetyltransferase</fullName>
    </submittedName>
</protein>
<dbReference type="Pfam" id="PF00583">
    <property type="entry name" value="Acetyltransf_1"/>
    <property type="match status" value="1"/>
</dbReference>
<sequence>MLNNRTENKMIITVSLTDPSTKFIINNLYPLYLHDLSEIWGWKPNKYGVYEEDETSTLSEQNKVFDIWWSNPSVLFPYLIKVDHIPAGFALVGTPPYTPHGSDYYLHEYFVLRPYRGMDVAEKAAVEVFNQHSGTWELQTNPKETNKRAQAFWRKTINHYTEGSYYEEISETKNDGIKLIFRFANNASTSSLNP</sequence>
<dbReference type="SUPFAM" id="SSF55729">
    <property type="entry name" value="Acyl-CoA N-acyltransferases (Nat)"/>
    <property type="match status" value="1"/>
</dbReference>
<evidence type="ECO:0000313" key="3">
    <source>
        <dbReference type="Proteomes" id="UP000682811"/>
    </source>
</evidence>
<dbReference type="Proteomes" id="UP000682811">
    <property type="component" value="Unassembled WGS sequence"/>
</dbReference>
<dbReference type="AlphaFoldDB" id="A0A919Y5G2"/>
<comment type="caution">
    <text evidence="2">The sequence shown here is derived from an EMBL/GenBank/DDBJ whole genome shotgun (WGS) entry which is preliminary data.</text>
</comment>
<dbReference type="InterPro" id="IPR016181">
    <property type="entry name" value="Acyl_CoA_acyltransferase"/>
</dbReference>
<feature type="domain" description="N-acetyltransferase" evidence="1">
    <location>
        <begin position="26"/>
        <end position="176"/>
    </location>
</feature>
<gene>
    <name evidence="2" type="ORF">J34TS1_00410</name>
</gene>
<proteinExistence type="predicted"/>
<accession>A0A919Y5G2</accession>
<dbReference type="Gene3D" id="3.40.630.30">
    <property type="match status" value="1"/>
</dbReference>
<dbReference type="InterPro" id="IPR000182">
    <property type="entry name" value="GNAT_dom"/>
</dbReference>
<organism evidence="2 3">
    <name type="scientific">Paenibacillus azoreducens</name>
    <dbReference type="NCBI Taxonomy" id="116718"/>
    <lineage>
        <taxon>Bacteria</taxon>
        <taxon>Bacillati</taxon>
        <taxon>Bacillota</taxon>
        <taxon>Bacilli</taxon>
        <taxon>Bacillales</taxon>
        <taxon>Paenibacillaceae</taxon>
        <taxon>Paenibacillus</taxon>
    </lineage>
</organism>
<dbReference type="EMBL" id="BORT01000001">
    <property type="protein sequence ID" value="GIO45276.1"/>
    <property type="molecule type" value="Genomic_DNA"/>
</dbReference>
<dbReference type="PROSITE" id="PS51186">
    <property type="entry name" value="GNAT"/>
    <property type="match status" value="1"/>
</dbReference>
<evidence type="ECO:0000313" key="2">
    <source>
        <dbReference type="EMBL" id="GIO45276.1"/>
    </source>
</evidence>
<dbReference type="GO" id="GO:0016747">
    <property type="term" value="F:acyltransferase activity, transferring groups other than amino-acyl groups"/>
    <property type="evidence" value="ECO:0007669"/>
    <property type="project" value="InterPro"/>
</dbReference>